<dbReference type="PANTHER" id="PTHR21266:SF57">
    <property type="entry name" value="3-CHLOROBENZOATE-3,4-DIOXYGENASE"/>
    <property type="match status" value="1"/>
</dbReference>
<dbReference type="OrthoDB" id="9800776at2"/>
<accession>A0A3P3DH37</accession>
<dbReference type="PANTHER" id="PTHR21266">
    <property type="entry name" value="IRON-SULFUR DOMAIN CONTAINING PROTEIN"/>
    <property type="match status" value="1"/>
</dbReference>
<evidence type="ECO:0000256" key="1">
    <source>
        <dbReference type="ARBA" id="ARBA00022714"/>
    </source>
</evidence>
<evidence type="ECO:0000313" key="6">
    <source>
        <dbReference type="EMBL" id="RRH73553.1"/>
    </source>
</evidence>
<dbReference type="Gene3D" id="3.90.380.10">
    <property type="entry name" value="Naphthalene 1,2-dioxygenase Alpha Subunit, Chain A, domain 1"/>
    <property type="match status" value="1"/>
</dbReference>
<evidence type="ECO:0000256" key="3">
    <source>
        <dbReference type="ARBA" id="ARBA00023004"/>
    </source>
</evidence>
<dbReference type="Proteomes" id="UP000282125">
    <property type="component" value="Unassembled WGS sequence"/>
</dbReference>
<dbReference type="SUPFAM" id="SSF55961">
    <property type="entry name" value="Bet v1-like"/>
    <property type="match status" value="1"/>
</dbReference>
<dbReference type="PROSITE" id="PS51296">
    <property type="entry name" value="RIESKE"/>
    <property type="match status" value="1"/>
</dbReference>
<keyword evidence="1" id="KW-0001">2Fe-2S</keyword>
<feature type="domain" description="Rieske" evidence="5">
    <location>
        <begin position="8"/>
        <end position="108"/>
    </location>
</feature>
<comment type="caution">
    <text evidence="6">The sequence shown here is derived from an EMBL/GenBank/DDBJ whole genome shotgun (WGS) entry which is preliminary data.</text>
</comment>
<evidence type="ECO:0000259" key="5">
    <source>
        <dbReference type="PROSITE" id="PS51296"/>
    </source>
</evidence>
<dbReference type="AlphaFoldDB" id="A0A3P3DH37"/>
<keyword evidence="3" id="KW-0408">Iron</keyword>
<dbReference type="GO" id="GO:0051537">
    <property type="term" value="F:2 iron, 2 sulfur cluster binding"/>
    <property type="evidence" value="ECO:0007669"/>
    <property type="project" value="UniProtKB-KW"/>
</dbReference>
<keyword evidence="4" id="KW-0411">Iron-sulfur</keyword>
<keyword evidence="2" id="KW-0479">Metal-binding</keyword>
<gene>
    <name evidence="6" type="ORF">EG244_12810</name>
</gene>
<proteinExistence type="predicted"/>
<dbReference type="InterPro" id="IPR017941">
    <property type="entry name" value="Rieske_2Fe-2S"/>
</dbReference>
<dbReference type="Gene3D" id="2.102.10.10">
    <property type="entry name" value="Rieske [2Fe-2S] iron-sulphur domain"/>
    <property type="match status" value="1"/>
</dbReference>
<dbReference type="GO" id="GO:0046872">
    <property type="term" value="F:metal ion binding"/>
    <property type="evidence" value="ECO:0007669"/>
    <property type="project" value="UniProtKB-KW"/>
</dbReference>
<name>A0A3P3DH37_9RHOB</name>
<reference evidence="6 7" key="1">
    <citation type="submission" date="2018-11" db="EMBL/GenBank/DDBJ databases">
        <title>Gemmobacter sp. nov., YIM 102744-1 draft genome.</title>
        <authorList>
            <person name="Li G."/>
            <person name="Jiang Y."/>
        </authorList>
    </citation>
    <scope>NUCLEOTIDE SEQUENCE [LARGE SCALE GENOMIC DNA]</scope>
    <source>
        <strain evidence="6 7">YIM 102744-1</strain>
    </source>
</reference>
<dbReference type="RefSeq" id="WP_124965387.1">
    <property type="nucleotide sequence ID" value="NZ_RRAZ01000017.1"/>
</dbReference>
<evidence type="ECO:0000313" key="7">
    <source>
        <dbReference type="Proteomes" id="UP000282125"/>
    </source>
</evidence>
<dbReference type="InterPro" id="IPR050584">
    <property type="entry name" value="Cholesterol_7-desaturase"/>
</dbReference>
<sequence length="327" mass="35385">MTTVSGHWVALARSGDLGAKPLRVMWDGEALVLFRTADGVAALTDRCPHRFVELSKGRVVGGEIECPYHGWRFGGDGACTAIPGLCETVPPLRVRRFRAVEHEGAIFVASGTPEGLPYSHCLAGQEIVTRLVRSSTRSTLIDAAENILDATHTHFTHKGVLRGLSSKRYRVKVEVTGGPGRVEASYEGEEAQHGLISKLLEGARMKTVGRFLAPGIAELEYWGPGGMVLATSFHLRQADPETVEGVGWLAGPKQGGLGHLKALFFKPLFRVALEQDRRVLASARANAVPGQKPVIGPLDFLRRDIAKILEGGMPDAAAHPRIHYIEL</sequence>
<evidence type="ECO:0000256" key="2">
    <source>
        <dbReference type="ARBA" id="ARBA00022723"/>
    </source>
</evidence>
<keyword evidence="7" id="KW-1185">Reference proteome</keyword>
<organism evidence="6 7">
    <name type="scientific">Falsigemmobacter faecalis</name>
    <dbReference type="NCBI Taxonomy" id="2488730"/>
    <lineage>
        <taxon>Bacteria</taxon>
        <taxon>Pseudomonadati</taxon>
        <taxon>Pseudomonadota</taxon>
        <taxon>Alphaproteobacteria</taxon>
        <taxon>Rhodobacterales</taxon>
        <taxon>Paracoccaceae</taxon>
        <taxon>Falsigemmobacter</taxon>
    </lineage>
</organism>
<dbReference type="Pfam" id="PF00355">
    <property type="entry name" value="Rieske"/>
    <property type="match status" value="1"/>
</dbReference>
<protein>
    <submittedName>
        <fullName evidence="6">(2Fe-2S)-binding protein</fullName>
    </submittedName>
</protein>
<dbReference type="EMBL" id="RRAZ01000017">
    <property type="protein sequence ID" value="RRH73553.1"/>
    <property type="molecule type" value="Genomic_DNA"/>
</dbReference>
<dbReference type="InterPro" id="IPR036922">
    <property type="entry name" value="Rieske_2Fe-2S_sf"/>
</dbReference>
<dbReference type="SUPFAM" id="SSF50022">
    <property type="entry name" value="ISP domain"/>
    <property type="match status" value="1"/>
</dbReference>
<evidence type="ECO:0000256" key="4">
    <source>
        <dbReference type="ARBA" id="ARBA00023014"/>
    </source>
</evidence>